<gene>
    <name evidence="1" type="ORF">EZS28_027203</name>
</gene>
<organism evidence="1 2">
    <name type="scientific">Streblomastix strix</name>
    <dbReference type="NCBI Taxonomy" id="222440"/>
    <lineage>
        <taxon>Eukaryota</taxon>
        <taxon>Metamonada</taxon>
        <taxon>Preaxostyla</taxon>
        <taxon>Oxymonadida</taxon>
        <taxon>Streblomastigidae</taxon>
        <taxon>Streblomastix</taxon>
    </lineage>
</organism>
<evidence type="ECO:0000313" key="1">
    <source>
        <dbReference type="EMBL" id="KAA6377273.1"/>
    </source>
</evidence>
<protein>
    <submittedName>
        <fullName evidence="1">Uncharacterized protein</fullName>
    </submittedName>
</protein>
<dbReference type="AlphaFoldDB" id="A0A5J4V444"/>
<evidence type="ECO:0000313" key="2">
    <source>
        <dbReference type="Proteomes" id="UP000324800"/>
    </source>
</evidence>
<dbReference type="EMBL" id="SNRW01009937">
    <property type="protein sequence ID" value="KAA6377273.1"/>
    <property type="molecule type" value="Genomic_DNA"/>
</dbReference>
<dbReference type="Proteomes" id="UP000324800">
    <property type="component" value="Unassembled WGS sequence"/>
</dbReference>
<sequence length="290" mass="33356">MQSIQALRFIVDHPIRARAPPVLPRFDFKFASSEVLLYQEKNQIGDVGNEGDSDQHKTMWDRLLNNDEEDKKMKKIQFIRDMMIRNSEEKEEDRKLMMDQVAGKVKMEDIDRLRFKARLNKQKMKIAQDRALKKLKNQKKKIQMKWESSKDEFDMSQTAQATVYNTNKIKKDLSVVENGIGTVAERYADVLKTTDEGRNIIKQLSQEIDYDLSKVMSKMKKKKSSNQLNSNASIVGLIREPSEIIQTNTVGSTSQSNLYPQEGQFKSPPASQINILSPSLISIDIQPSQL</sequence>
<name>A0A5J4V444_9EUKA</name>
<accession>A0A5J4V444</accession>
<comment type="caution">
    <text evidence="1">The sequence shown here is derived from an EMBL/GenBank/DDBJ whole genome shotgun (WGS) entry which is preliminary data.</text>
</comment>
<proteinExistence type="predicted"/>
<reference evidence="1 2" key="1">
    <citation type="submission" date="2019-03" db="EMBL/GenBank/DDBJ databases">
        <title>Single cell metagenomics reveals metabolic interactions within the superorganism composed of flagellate Streblomastix strix and complex community of Bacteroidetes bacteria on its surface.</title>
        <authorList>
            <person name="Treitli S.C."/>
            <person name="Kolisko M."/>
            <person name="Husnik F."/>
            <person name="Keeling P."/>
            <person name="Hampl V."/>
        </authorList>
    </citation>
    <scope>NUCLEOTIDE SEQUENCE [LARGE SCALE GENOMIC DNA]</scope>
    <source>
        <strain evidence="1">ST1C</strain>
    </source>
</reference>